<feature type="compositionally biased region" description="Polar residues" evidence="1">
    <location>
        <begin position="47"/>
        <end position="57"/>
    </location>
</feature>
<dbReference type="EMBL" id="JABCIY010000102">
    <property type="protein sequence ID" value="KAF7192899.1"/>
    <property type="molecule type" value="Genomic_DNA"/>
</dbReference>
<proteinExistence type="predicted"/>
<reference evidence="2" key="1">
    <citation type="submission" date="2020-04" db="EMBL/GenBank/DDBJ databases">
        <title>Draft genome resource of the tomato pathogen Pseudocercospora fuligena.</title>
        <authorList>
            <person name="Zaccaron A."/>
        </authorList>
    </citation>
    <scope>NUCLEOTIDE SEQUENCE</scope>
    <source>
        <strain evidence="2">PF001</strain>
    </source>
</reference>
<evidence type="ECO:0000313" key="2">
    <source>
        <dbReference type="EMBL" id="KAF7192899.1"/>
    </source>
</evidence>
<evidence type="ECO:0000256" key="1">
    <source>
        <dbReference type="SAM" id="MobiDB-lite"/>
    </source>
</evidence>
<feature type="compositionally biased region" description="Basic and acidic residues" evidence="1">
    <location>
        <begin position="1"/>
        <end position="25"/>
    </location>
</feature>
<protein>
    <submittedName>
        <fullName evidence="2">Uncharacterized protein</fullName>
    </submittedName>
</protein>
<keyword evidence="3" id="KW-1185">Reference proteome</keyword>
<dbReference type="AlphaFoldDB" id="A0A8H6VLV6"/>
<comment type="caution">
    <text evidence="2">The sequence shown here is derived from an EMBL/GenBank/DDBJ whole genome shotgun (WGS) entry which is preliminary data.</text>
</comment>
<organism evidence="2 3">
    <name type="scientific">Pseudocercospora fuligena</name>
    <dbReference type="NCBI Taxonomy" id="685502"/>
    <lineage>
        <taxon>Eukaryota</taxon>
        <taxon>Fungi</taxon>
        <taxon>Dikarya</taxon>
        <taxon>Ascomycota</taxon>
        <taxon>Pezizomycotina</taxon>
        <taxon>Dothideomycetes</taxon>
        <taxon>Dothideomycetidae</taxon>
        <taxon>Mycosphaerellales</taxon>
        <taxon>Mycosphaerellaceae</taxon>
        <taxon>Pseudocercospora</taxon>
    </lineage>
</organism>
<evidence type="ECO:0000313" key="3">
    <source>
        <dbReference type="Proteomes" id="UP000660729"/>
    </source>
</evidence>
<dbReference type="OrthoDB" id="10443562at2759"/>
<name>A0A8H6VLV6_9PEZI</name>
<gene>
    <name evidence="2" type="ORF">HII31_05769</name>
</gene>
<accession>A0A8H6VLV6</accession>
<dbReference type="Proteomes" id="UP000660729">
    <property type="component" value="Unassembled WGS sequence"/>
</dbReference>
<feature type="region of interest" description="Disordered" evidence="1">
    <location>
        <begin position="1"/>
        <end position="86"/>
    </location>
</feature>
<sequence>MALAHTEEHFPDLPKESTRNSDHSAFEVAEAADNQVSPGRTGKPEEAQQQGETSSAGDVSVDDDQGRRPSAHYNSGSEVGREHDETNHEDLLNIDIGDILRTIHGSIRIAVTELLAKAADDQAAYFNLKPTKDLETLYKTAFGKNWQTDMTLMATRSQLTVADSVRSLIWAFIVGEYFGGGITLPDTFQSLCERDGIVRRWVTPLLVERGLDFNEICGRAMITQFQDPDFTKSIIQPAIYQLANQVCMILNGHIGLLHESFVHNHWRAKFMPSLRNILEWVLKLQVKMYADPRKHSFAMYNYGKPFSSDWMTAESGWEGDIVGITTMPGICRQGIDAKEVVVKAEVRLMTASLEEDGRD</sequence>